<dbReference type="AlphaFoldDB" id="A0A0X4EJN4"/>
<dbReference type="Proteomes" id="UP000064715">
    <property type="component" value="Unassembled WGS sequence"/>
</dbReference>
<dbReference type="GO" id="GO:0001907">
    <property type="term" value="P:symbiont-mediated killing of host cell"/>
    <property type="evidence" value="ECO:0007669"/>
    <property type="project" value="InterPro"/>
</dbReference>
<dbReference type="PIRSF" id="PIRSF030786">
    <property type="entry name" value="Lysis_S"/>
    <property type="match status" value="1"/>
</dbReference>
<gene>
    <name evidence="2" type="ORF">AWI28_20430</name>
</gene>
<feature type="transmembrane region" description="Helical" evidence="1">
    <location>
        <begin position="36"/>
        <end position="58"/>
    </location>
</feature>
<keyword evidence="3" id="KW-1185">Reference proteome</keyword>
<organism evidence="2 3">
    <name type="scientific">Enterobacter genomosp. O</name>
    <dbReference type="NCBI Taxonomy" id="2364150"/>
    <lineage>
        <taxon>Bacteria</taxon>
        <taxon>Pseudomonadati</taxon>
        <taxon>Pseudomonadota</taxon>
        <taxon>Gammaproteobacteria</taxon>
        <taxon>Enterobacterales</taxon>
        <taxon>Enterobacteriaceae</taxon>
        <taxon>Enterobacter</taxon>
        <taxon>Enterobacter cloacae complex</taxon>
        <taxon>Enterobacter cloacae complex clade O</taxon>
    </lineage>
</organism>
<proteinExistence type="predicted"/>
<dbReference type="EMBL" id="LRCR01000030">
    <property type="protein sequence ID" value="KUQ81959.1"/>
    <property type="molecule type" value="Genomic_DNA"/>
</dbReference>
<evidence type="ECO:0000313" key="2">
    <source>
        <dbReference type="EMBL" id="KUQ81959.1"/>
    </source>
</evidence>
<dbReference type="RefSeq" id="WP_044858056.1">
    <property type="nucleotide sequence ID" value="NZ_LRCR01000030.1"/>
</dbReference>
<keyword evidence="1" id="KW-0812">Transmembrane</keyword>
<dbReference type="InterPro" id="IPR007054">
    <property type="entry name" value="Lysis_S"/>
</dbReference>
<reference evidence="3" key="1">
    <citation type="submission" date="2016-01" db="EMBL/GenBank/DDBJ databases">
        <title>WGS of SAMN04407783.</title>
        <authorList>
            <person name="Adams M."/>
            <person name="Sutton G."/>
            <person name="Nelson K."/>
            <person name="Thaden J."/>
            <person name="Fowler V."/>
            <person name="Mccorrison J."/>
            <person name="Sanka R."/>
            <person name="Brinkac L."/>
            <person name="Nierman W."/>
        </authorList>
    </citation>
    <scope>NUCLEOTIDE SEQUENCE [LARGE SCALE GENOMIC DNA]</scope>
    <source>
        <strain evidence="3">GN04363</strain>
    </source>
</reference>
<keyword evidence="1" id="KW-0472">Membrane</keyword>
<dbReference type="Pfam" id="PF04971">
    <property type="entry name" value="Phage_holin_2_1"/>
    <property type="match status" value="1"/>
</dbReference>
<evidence type="ECO:0000313" key="3">
    <source>
        <dbReference type="Proteomes" id="UP000064715"/>
    </source>
</evidence>
<comment type="caution">
    <text evidence="2">The sequence shown here is derived from an EMBL/GenBank/DDBJ whole genome shotgun (WGS) entry which is preliminary data.</text>
</comment>
<name>A0A0X4EJN4_9ENTR</name>
<accession>A0A0X4EJN4</accession>
<sequence>MYRMDKLTTGISYGASGGSAIYWFRRLLDGYSPEQWAAIGVIGSLLFGLLTFLTNLYFQIKADRRKAARGE</sequence>
<feature type="transmembrane region" description="Helical" evidence="1">
    <location>
        <begin position="7"/>
        <end position="24"/>
    </location>
</feature>
<protein>
    <submittedName>
        <fullName evidence="2">Holin</fullName>
    </submittedName>
</protein>
<dbReference type="GO" id="GO:0140911">
    <property type="term" value="F:pore-forming activity"/>
    <property type="evidence" value="ECO:0007669"/>
    <property type="project" value="InterPro"/>
</dbReference>
<keyword evidence="1" id="KW-1133">Transmembrane helix</keyword>
<evidence type="ECO:0000256" key="1">
    <source>
        <dbReference type="SAM" id="Phobius"/>
    </source>
</evidence>